<evidence type="ECO:0000256" key="3">
    <source>
        <dbReference type="ARBA" id="ARBA00022840"/>
    </source>
</evidence>
<dbReference type="PANTHER" id="PTHR43582:SF2">
    <property type="entry name" value="LINEARMYCIN RESISTANCE ATP-BINDING PROTEIN LNRL"/>
    <property type="match status" value="1"/>
</dbReference>
<dbReference type="EMBL" id="JASVDS010000001">
    <property type="protein sequence ID" value="MDL5030587.1"/>
    <property type="molecule type" value="Genomic_DNA"/>
</dbReference>
<keyword evidence="6" id="KW-1185">Reference proteome</keyword>
<keyword evidence="2" id="KW-0547">Nucleotide-binding</keyword>
<name>A0ABT7LCK6_9BURK</name>
<proteinExistence type="predicted"/>
<feature type="domain" description="ABC transporter" evidence="4">
    <location>
        <begin position="14"/>
        <end position="244"/>
    </location>
</feature>
<keyword evidence="3 5" id="KW-0067">ATP-binding</keyword>
<keyword evidence="1" id="KW-0472">Membrane</keyword>
<dbReference type="InterPro" id="IPR003593">
    <property type="entry name" value="AAA+_ATPase"/>
</dbReference>
<sequence length="324" mass="34811">MDISQDPAPHGAVLQAAGLRKRYGAHEVVQGIDLILPAGQIRGLLGPNGAGKSTTVAMLAGLLPPDAGEVRVLGQRLAGDAQAVKARIGLVPQELALHETLTAAQNLRSFGALYGLRGRALDHAVASALDLAGLAPQAHSRVDTFSGGMKRRLHIAVALLHDPAVVFLDEPTAGVDPQSRNAIFEALEQLRDAGKALLYTTHYMEEAERLCDHLTILDQGRVMAEGPLAALHEQLPLKAELSVQLSRPLAPQDLLELGDRPGVLQFEATDERRCAWRVGLAQMAVAPALVIALHERGYGLELLATRRPSLEQLFLHLTGRRLRD</sequence>
<evidence type="ECO:0000313" key="6">
    <source>
        <dbReference type="Proteomes" id="UP001238603"/>
    </source>
</evidence>
<protein>
    <submittedName>
        <fullName evidence="5">ABC transporter ATP-binding protein</fullName>
    </submittedName>
</protein>
<dbReference type="Gene3D" id="3.40.50.300">
    <property type="entry name" value="P-loop containing nucleotide triphosphate hydrolases"/>
    <property type="match status" value="1"/>
</dbReference>
<keyword evidence="1" id="KW-1003">Cell membrane</keyword>
<evidence type="ECO:0000256" key="1">
    <source>
        <dbReference type="ARBA" id="ARBA00022475"/>
    </source>
</evidence>
<dbReference type="RefSeq" id="WP_285980720.1">
    <property type="nucleotide sequence ID" value="NZ_JASVDS010000001.1"/>
</dbReference>
<dbReference type="Pfam" id="PF00005">
    <property type="entry name" value="ABC_tran"/>
    <property type="match status" value="1"/>
</dbReference>
<dbReference type="PANTHER" id="PTHR43582">
    <property type="entry name" value="LINEARMYCIN RESISTANCE ATP-BINDING PROTEIN LNRL"/>
    <property type="match status" value="1"/>
</dbReference>
<dbReference type="InterPro" id="IPR003439">
    <property type="entry name" value="ABC_transporter-like_ATP-bd"/>
</dbReference>
<accession>A0ABT7LCK6</accession>
<gene>
    <name evidence="5" type="ORF">QRD43_01600</name>
</gene>
<dbReference type="InterPro" id="IPR027417">
    <property type="entry name" value="P-loop_NTPase"/>
</dbReference>
<comment type="caution">
    <text evidence="5">The sequence shown here is derived from an EMBL/GenBank/DDBJ whole genome shotgun (WGS) entry which is preliminary data.</text>
</comment>
<evidence type="ECO:0000259" key="4">
    <source>
        <dbReference type="PROSITE" id="PS50893"/>
    </source>
</evidence>
<dbReference type="Proteomes" id="UP001238603">
    <property type="component" value="Unassembled WGS sequence"/>
</dbReference>
<reference evidence="5 6" key="1">
    <citation type="submission" date="2023-06" db="EMBL/GenBank/DDBJ databases">
        <title>Pelomonas sp. APW6 16S ribosomal RNA gene genome sequencing and assembly.</title>
        <authorList>
            <person name="Woo H."/>
        </authorList>
    </citation>
    <scope>NUCLEOTIDE SEQUENCE [LARGE SCALE GENOMIC DNA]</scope>
    <source>
        <strain evidence="5 6">APW6</strain>
    </source>
</reference>
<dbReference type="PROSITE" id="PS50893">
    <property type="entry name" value="ABC_TRANSPORTER_2"/>
    <property type="match status" value="1"/>
</dbReference>
<organism evidence="5 6">
    <name type="scientific">Roseateles subflavus</name>
    <dbReference type="NCBI Taxonomy" id="3053353"/>
    <lineage>
        <taxon>Bacteria</taxon>
        <taxon>Pseudomonadati</taxon>
        <taxon>Pseudomonadota</taxon>
        <taxon>Betaproteobacteria</taxon>
        <taxon>Burkholderiales</taxon>
        <taxon>Sphaerotilaceae</taxon>
        <taxon>Roseateles</taxon>
    </lineage>
</organism>
<dbReference type="GO" id="GO:0005524">
    <property type="term" value="F:ATP binding"/>
    <property type="evidence" value="ECO:0007669"/>
    <property type="project" value="UniProtKB-KW"/>
</dbReference>
<evidence type="ECO:0000256" key="2">
    <source>
        <dbReference type="ARBA" id="ARBA00022741"/>
    </source>
</evidence>
<dbReference type="SUPFAM" id="SSF52540">
    <property type="entry name" value="P-loop containing nucleoside triphosphate hydrolases"/>
    <property type="match status" value="1"/>
</dbReference>
<evidence type="ECO:0000313" key="5">
    <source>
        <dbReference type="EMBL" id="MDL5030587.1"/>
    </source>
</evidence>
<dbReference type="SMART" id="SM00382">
    <property type="entry name" value="AAA"/>
    <property type="match status" value="1"/>
</dbReference>